<dbReference type="Gene3D" id="2.30.110.10">
    <property type="entry name" value="Electron Transport, Fmn-binding Protein, Chain A"/>
    <property type="match status" value="1"/>
</dbReference>
<dbReference type="RefSeq" id="WP_072300138.1">
    <property type="nucleotide sequence ID" value="NZ_FPIP01000004.1"/>
</dbReference>
<dbReference type="Proteomes" id="UP000183461">
    <property type="component" value="Unassembled WGS sequence"/>
</dbReference>
<dbReference type="AlphaFoldDB" id="A0A1K1NCN5"/>
<organism evidence="1 2">
    <name type="scientific">Ruminococcus flavefaciens</name>
    <dbReference type="NCBI Taxonomy" id="1265"/>
    <lineage>
        <taxon>Bacteria</taxon>
        <taxon>Bacillati</taxon>
        <taxon>Bacillota</taxon>
        <taxon>Clostridia</taxon>
        <taxon>Eubacteriales</taxon>
        <taxon>Oscillospiraceae</taxon>
        <taxon>Ruminococcus</taxon>
    </lineage>
</organism>
<accession>A0A1K1NCN5</accession>
<dbReference type="InterPro" id="IPR024747">
    <property type="entry name" value="Pyridox_Oxase-rel"/>
</dbReference>
<sequence length="155" mass="17142">MRRNDREITDSEQIKSFISAEKILRVGFCDNGEVYIVPVNYGFSADDTGYTFYFHGAKAGRKYELAQACPSVGFEIDSRYELVSADTACGHSAKFCSVIGTGVLSLIEGSEEKKAALEYVMKQAAGRTGLEYSEEVLSRTAVFKIEVKTMSCKEK</sequence>
<dbReference type="Pfam" id="PF12900">
    <property type="entry name" value="Pyridox_ox_2"/>
    <property type="match status" value="1"/>
</dbReference>
<reference evidence="1 2" key="1">
    <citation type="submission" date="2016-11" db="EMBL/GenBank/DDBJ databases">
        <authorList>
            <person name="Jaros S."/>
            <person name="Januszkiewicz K."/>
            <person name="Wedrychowicz H."/>
        </authorList>
    </citation>
    <scope>NUCLEOTIDE SEQUENCE [LARGE SCALE GENOMIC DNA]</scope>
    <source>
        <strain evidence="1 2">YL228</strain>
    </source>
</reference>
<proteinExistence type="predicted"/>
<dbReference type="PANTHER" id="PTHR34071:SF2">
    <property type="entry name" value="FLAVIN-NUCLEOTIDE-BINDING PROTEIN"/>
    <property type="match status" value="1"/>
</dbReference>
<dbReference type="EMBL" id="FPIP01000004">
    <property type="protein sequence ID" value="SFW33224.1"/>
    <property type="molecule type" value="Genomic_DNA"/>
</dbReference>
<dbReference type="PANTHER" id="PTHR34071">
    <property type="entry name" value="5-NITROIMIDAZOLE ANTIBIOTICS RESISTANCE PROTEIN, NIMA-FAMILY-RELATED PROTEIN-RELATED"/>
    <property type="match status" value="1"/>
</dbReference>
<name>A0A1K1NCN5_RUMFL</name>
<dbReference type="SUPFAM" id="SSF50475">
    <property type="entry name" value="FMN-binding split barrel"/>
    <property type="match status" value="1"/>
</dbReference>
<evidence type="ECO:0000313" key="2">
    <source>
        <dbReference type="Proteomes" id="UP000183461"/>
    </source>
</evidence>
<evidence type="ECO:0008006" key="3">
    <source>
        <dbReference type="Google" id="ProtNLM"/>
    </source>
</evidence>
<dbReference type="InterPro" id="IPR012349">
    <property type="entry name" value="Split_barrel_FMN-bd"/>
</dbReference>
<evidence type="ECO:0000313" key="1">
    <source>
        <dbReference type="EMBL" id="SFW33224.1"/>
    </source>
</evidence>
<gene>
    <name evidence="1" type="ORF">SAMN02910280_1853</name>
</gene>
<protein>
    <recommendedName>
        <fullName evidence="3">Nitroimidazol reductase NimA, pyridoxamine 5'-phosphate oxidase superfamily</fullName>
    </recommendedName>
</protein>